<dbReference type="OrthoDB" id="21266at2759"/>
<dbReference type="GO" id="GO:0045943">
    <property type="term" value="P:positive regulation of transcription by RNA polymerase I"/>
    <property type="evidence" value="ECO:0007669"/>
    <property type="project" value="TreeGrafter"/>
</dbReference>
<accession>A0A0A8L3J1</accession>
<evidence type="ECO:0000259" key="1">
    <source>
        <dbReference type="Pfam" id="PF12350"/>
    </source>
</evidence>
<proteinExistence type="predicted"/>
<dbReference type="PANTHER" id="PTHR28291:SF1">
    <property type="entry name" value="CTD KINASE SUBUNIT GAMMA"/>
    <property type="match status" value="1"/>
</dbReference>
<dbReference type="Proteomes" id="UP000031516">
    <property type="component" value="Unassembled WGS sequence"/>
</dbReference>
<protein>
    <submittedName>
        <fullName evidence="2">WGS project CCBQ000000000 data, contig 00098</fullName>
    </submittedName>
</protein>
<comment type="caution">
    <text evidence="2">The sequence shown here is derived from an EMBL/GenBank/DDBJ whole genome shotgun (WGS) entry which is preliminary data.</text>
</comment>
<dbReference type="InterPro" id="IPR024637">
    <property type="entry name" value="Ctk3_C"/>
</dbReference>
<evidence type="ECO:0000313" key="3">
    <source>
        <dbReference type="Proteomes" id="UP000031516"/>
    </source>
</evidence>
<dbReference type="InterPro" id="IPR042326">
    <property type="entry name" value="Ctk3"/>
</dbReference>
<dbReference type="EMBL" id="CCBQ010000025">
    <property type="protein sequence ID" value="CDO93471.1"/>
    <property type="molecule type" value="Genomic_DNA"/>
</dbReference>
<dbReference type="AlphaFoldDB" id="A0A0A8L3J1"/>
<feature type="domain" description="CTD kinase subunit gamma Ctk3 C-terminal" evidence="1">
    <location>
        <begin position="286"/>
        <end position="346"/>
    </location>
</feature>
<sequence length="362" mass="41044">MDAFEARLRFVDVIKHLHKTLHKKRDTSPSADGDSATGATGAVGSANGSNAASAAAAAVAAAAAAAAASSSSSSGAGGASSSSLADPVQFYLKHYEHHYEDFHQCFFLTTTNMDSLDRLNVLIYWSRIVSSLWARCLKNVDGQWNVQGKVMFEYLLLDLNRMLDLVLPKQDWKSLTNLSVSIEVLRYITSLVKSEEPQIDECWQLLARSREEIVNQFTEQEWACVNGTQFDASALEWVQATQQERCDASLLQCVQLLVDRRRKAFLLQEYYRKHNFLALPTSSLSQTLLHRMENDRERHKKSKEHEWVIDRVTMTDTVEFDALWNSYAQGMNRNDYQNIKTIQEIAQQSYMYLDNSALEHQN</sequence>
<keyword evidence="3" id="KW-1185">Reference proteome</keyword>
<dbReference type="Pfam" id="PF12350">
    <property type="entry name" value="CTK3_C"/>
    <property type="match status" value="1"/>
</dbReference>
<dbReference type="GO" id="GO:0070692">
    <property type="term" value="C:CTDK-1 complex"/>
    <property type="evidence" value="ECO:0007669"/>
    <property type="project" value="InterPro"/>
</dbReference>
<dbReference type="GO" id="GO:0032786">
    <property type="term" value="P:positive regulation of DNA-templated transcription, elongation"/>
    <property type="evidence" value="ECO:0007669"/>
    <property type="project" value="InterPro"/>
</dbReference>
<dbReference type="PANTHER" id="PTHR28291">
    <property type="entry name" value="CTD KINASE SUBUNIT GAMMA"/>
    <property type="match status" value="1"/>
</dbReference>
<evidence type="ECO:0000313" key="2">
    <source>
        <dbReference type="EMBL" id="CDO93471.1"/>
    </source>
</evidence>
<name>A0A0A8L3J1_9SACH</name>
<gene>
    <name evidence="2" type="ORF">KLDO_g1768</name>
</gene>
<organism evidence="2 3">
    <name type="scientific">Kluyveromyces dobzhanskii CBS 2104</name>
    <dbReference type="NCBI Taxonomy" id="1427455"/>
    <lineage>
        <taxon>Eukaryota</taxon>
        <taxon>Fungi</taxon>
        <taxon>Dikarya</taxon>
        <taxon>Ascomycota</taxon>
        <taxon>Saccharomycotina</taxon>
        <taxon>Saccharomycetes</taxon>
        <taxon>Saccharomycetales</taxon>
        <taxon>Saccharomycetaceae</taxon>
        <taxon>Kluyveromyces</taxon>
    </lineage>
</organism>
<reference evidence="2 3" key="1">
    <citation type="submission" date="2014-03" db="EMBL/GenBank/DDBJ databases">
        <title>The genome of Kluyveromyces dobzhanskii.</title>
        <authorList>
            <person name="Nystedt B."/>
            <person name="Astrom S."/>
        </authorList>
    </citation>
    <scope>NUCLEOTIDE SEQUENCE [LARGE SCALE GENOMIC DNA]</scope>
    <source>
        <strain evidence="2 3">CBS 2104</strain>
    </source>
</reference>